<keyword evidence="2" id="KW-0812">Transmembrane</keyword>
<feature type="region of interest" description="Disordered" evidence="1">
    <location>
        <begin position="517"/>
        <end position="570"/>
    </location>
</feature>
<organism evidence="3 4">
    <name type="scientific">Halosimplex pelagicum</name>
    <dbReference type="NCBI Taxonomy" id="869886"/>
    <lineage>
        <taxon>Archaea</taxon>
        <taxon>Methanobacteriati</taxon>
        <taxon>Methanobacteriota</taxon>
        <taxon>Stenosarchaea group</taxon>
        <taxon>Halobacteria</taxon>
        <taxon>Halobacteriales</taxon>
        <taxon>Haloarculaceae</taxon>
        <taxon>Halosimplex</taxon>
    </lineage>
</organism>
<dbReference type="AlphaFoldDB" id="A0A7D5P824"/>
<keyword evidence="4" id="KW-1185">Reference proteome</keyword>
<keyword evidence="2" id="KW-1133">Transmembrane helix</keyword>
<evidence type="ECO:0000313" key="3">
    <source>
        <dbReference type="EMBL" id="QLH83217.1"/>
    </source>
</evidence>
<feature type="transmembrane region" description="Helical" evidence="2">
    <location>
        <begin position="277"/>
        <end position="298"/>
    </location>
</feature>
<sequence length="570" mass="62380">MTRTSTASLAALLLVGLLIAAPIVATVAVDGAAATAAANQSASPSSDSEFTLSELKRDGAHQQVDSVRMANTDDLMYWLVYWPANDVFANPGGDQGGQYLPANHSVGRNTVYLRTWAFDSREETVHMVFWNEKTRTVERGNTTVVEPYAANVNHVEREVTVDRGRPTVAIDMPNHQSQKRVTMWIEDKDWARWTFRHKSLATTQAVNIDSAGDYLASVISDFLVWIIVGGFLVGWICKIWIDRAGEGPGYSLTAWFLGLSFATGLGSLMFYESVASLVVNAHIVLSAYVVGVIAIIMLEMRSNGVSKAMLLQPKLSYAESPTGDEAWDMLDAELEEARIVRGTDGTVSVITRGFLPSLARAFGATARLYNAEKLRTRVNLQNSKWDELFVVDPEADEILHYEPEGWELTTSPLDREHAPTYGAIALAFVVGGLGIHFGGVSPWLVIGALGAGLLTWAAEPVSGEAYVEPAPVHIRTAVATMFQLTEDVDDAKTLDQAKEQVDKLRVRRQQEVEREVEKHDRTLVEEALDPDAEIPSTIGSDDGDDDEVLDRRRENAEGATSEGGVPSDDD</sequence>
<protein>
    <submittedName>
        <fullName evidence="3">Uncharacterized protein</fullName>
    </submittedName>
</protein>
<dbReference type="EMBL" id="CP058909">
    <property type="protein sequence ID" value="QLH83217.1"/>
    <property type="molecule type" value="Genomic_DNA"/>
</dbReference>
<evidence type="ECO:0000313" key="4">
    <source>
        <dbReference type="Proteomes" id="UP000509346"/>
    </source>
</evidence>
<feature type="transmembrane region" description="Helical" evidence="2">
    <location>
        <begin position="253"/>
        <end position="271"/>
    </location>
</feature>
<dbReference type="RefSeq" id="WP_179918267.1">
    <property type="nucleotide sequence ID" value="NZ_CP058909.1"/>
</dbReference>
<evidence type="ECO:0000256" key="2">
    <source>
        <dbReference type="SAM" id="Phobius"/>
    </source>
</evidence>
<dbReference type="OrthoDB" id="238167at2157"/>
<reference evidence="3 4" key="1">
    <citation type="submission" date="2020-07" db="EMBL/GenBank/DDBJ databases">
        <title>Halosimplex litoreum sp. nov. and Halosimplex rubrum sp. nov., isolated from different salt environments.</title>
        <authorList>
            <person name="Cui H."/>
        </authorList>
    </citation>
    <scope>NUCLEOTIDE SEQUENCE [LARGE SCALE GENOMIC DNA]</scope>
    <source>
        <strain evidence="3 4">R2</strain>
    </source>
</reference>
<evidence type="ECO:0000256" key="1">
    <source>
        <dbReference type="SAM" id="MobiDB-lite"/>
    </source>
</evidence>
<proteinExistence type="predicted"/>
<dbReference type="GeneID" id="56084317"/>
<dbReference type="Proteomes" id="UP000509346">
    <property type="component" value="Chromosome"/>
</dbReference>
<dbReference type="KEGG" id="hpel:HZS54_16970"/>
<name>A0A7D5P824_9EURY</name>
<gene>
    <name evidence="3" type="ORF">HZS54_16970</name>
</gene>
<feature type="transmembrane region" description="Helical" evidence="2">
    <location>
        <begin position="222"/>
        <end position="241"/>
    </location>
</feature>
<accession>A0A7D5P824</accession>
<keyword evidence="2" id="KW-0472">Membrane</keyword>